<keyword evidence="1" id="KW-0472">Membrane</keyword>
<feature type="transmembrane region" description="Helical" evidence="1">
    <location>
        <begin position="56"/>
        <end position="82"/>
    </location>
</feature>
<dbReference type="InterPro" id="IPR038050">
    <property type="entry name" value="Neuro_actylchol_rec"/>
</dbReference>
<protein>
    <submittedName>
        <fullName evidence="3">Neuronal acetylcholine receptor subunit alpha-7</fullName>
    </submittedName>
</protein>
<dbReference type="InterPro" id="IPR036719">
    <property type="entry name" value="Neuro-gated_channel_TM_sf"/>
</dbReference>
<dbReference type="SUPFAM" id="SSF90112">
    <property type="entry name" value="Neurotransmitter-gated ion-channel transmembrane pore"/>
    <property type="match status" value="1"/>
</dbReference>
<accession>A0AAN8ISZ7</accession>
<evidence type="ECO:0000313" key="3">
    <source>
        <dbReference type="EMBL" id="KAK5980417.1"/>
    </source>
</evidence>
<dbReference type="Pfam" id="PF02932">
    <property type="entry name" value="Neur_chan_memb"/>
    <property type="match status" value="1"/>
</dbReference>
<dbReference type="EMBL" id="WIXE01007441">
    <property type="protein sequence ID" value="KAK5980417.1"/>
    <property type="molecule type" value="Genomic_DNA"/>
</dbReference>
<evidence type="ECO:0000313" key="4">
    <source>
        <dbReference type="Proteomes" id="UP001331761"/>
    </source>
</evidence>
<feature type="domain" description="Neurotransmitter-gated ion-channel transmembrane" evidence="2">
    <location>
        <begin position="26"/>
        <end position="82"/>
    </location>
</feature>
<comment type="caution">
    <text evidence="3">The sequence shown here is derived from an EMBL/GenBank/DDBJ whole genome shotgun (WGS) entry which is preliminary data.</text>
</comment>
<dbReference type="GO" id="GO:0016020">
    <property type="term" value="C:membrane"/>
    <property type="evidence" value="ECO:0007669"/>
    <property type="project" value="InterPro"/>
</dbReference>
<dbReference type="Proteomes" id="UP001331761">
    <property type="component" value="Unassembled WGS sequence"/>
</dbReference>
<organism evidence="3 4">
    <name type="scientific">Trichostrongylus colubriformis</name>
    <name type="common">Black scour worm</name>
    <dbReference type="NCBI Taxonomy" id="6319"/>
    <lineage>
        <taxon>Eukaryota</taxon>
        <taxon>Metazoa</taxon>
        <taxon>Ecdysozoa</taxon>
        <taxon>Nematoda</taxon>
        <taxon>Chromadorea</taxon>
        <taxon>Rhabditida</taxon>
        <taxon>Rhabditina</taxon>
        <taxon>Rhabditomorpha</taxon>
        <taxon>Strongyloidea</taxon>
        <taxon>Trichostrongylidae</taxon>
        <taxon>Trichostrongylus</taxon>
    </lineage>
</organism>
<gene>
    <name evidence="3" type="ORF">GCK32_007899</name>
</gene>
<keyword evidence="1" id="KW-1133">Transmembrane helix</keyword>
<dbReference type="AlphaFoldDB" id="A0AAN8ISZ7"/>
<dbReference type="GO" id="GO:0006811">
    <property type="term" value="P:monoatomic ion transport"/>
    <property type="evidence" value="ECO:0007669"/>
    <property type="project" value="InterPro"/>
</dbReference>
<proteinExistence type="predicted"/>
<reference evidence="3 4" key="1">
    <citation type="submission" date="2019-10" db="EMBL/GenBank/DDBJ databases">
        <title>Assembly and Annotation for the nematode Trichostrongylus colubriformis.</title>
        <authorList>
            <person name="Martin J."/>
        </authorList>
    </citation>
    <scope>NUCLEOTIDE SEQUENCE [LARGE SCALE GENOMIC DNA]</scope>
    <source>
        <strain evidence="3">G859</strain>
        <tissue evidence="3">Whole worm</tissue>
    </source>
</reference>
<evidence type="ECO:0000259" key="2">
    <source>
        <dbReference type="Pfam" id="PF02932"/>
    </source>
</evidence>
<dbReference type="Gene3D" id="1.20.58.390">
    <property type="entry name" value="Neurotransmitter-gated ion-channel transmembrane domain"/>
    <property type="match status" value="1"/>
</dbReference>
<sequence length="91" mass="10581">MNPPEPVERKSPLSVTTATTRNLMDERQYAGIMEELKVISNRIKKEEVMHAERADWMFAAMVIDRVCFVTFSFFLILCTLVLSYRAPHIFV</sequence>
<keyword evidence="3" id="KW-0675">Receptor</keyword>
<evidence type="ECO:0000256" key="1">
    <source>
        <dbReference type="SAM" id="Phobius"/>
    </source>
</evidence>
<name>A0AAN8ISZ7_TRICO</name>
<keyword evidence="4" id="KW-1185">Reference proteome</keyword>
<dbReference type="InterPro" id="IPR006029">
    <property type="entry name" value="Neurotrans-gated_channel_TM"/>
</dbReference>
<keyword evidence="1" id="KW-0812">Transmembrane</keyword>